<dbReference type="SUPFAM" id="SSF56281">
    <property type="entry name" value="Metallo-hydrolase/oxidoreductase"/>
    <property type="match status" value="1"/>
</dbReference>
<comment type="caution">
    <text evidence="1">The sequence shown here is derived from an EMBL/GenBank/DDBJ whole genome shotgun (WGS) entry which is preliminary data.</text>
</comment>
<dbReference type="GO" id="GO:0004527">
    <property type="term" value="F:exonuclease activity"/>
    <property type="evidence" value="ECO:0007669"/>
    <property type="project" value="UniProtKB-KW"/>
</dbReference>
<evidence type="ECO:0000313" key="2">
    <source>
        <dbReference type="Proteomes" id="UP000295701"/>
    </source>
</evidence>
<keyword evidence="1" id="KW-0269">Exonuclease</keyword>
<dbReference type="PANTHER" id="PTHR11203">
    <property type="entry name" value="CLEAVAGE AND POLYADENYLATION SPECIFICITY FACTOR FAMILY MEMBER"/>
    <property type="match status" value="1"/>
</dbReference>
<keyword evidence="2" id="KW-1185">Reference proteome</keyword>
<gene>
    <name evidence="1" type="ORF">E2L08_06040</name>
</gene>
<reference evidence="1 2" key="1">
    <citation type="submission" date="2019-03" db="EMBL/GenBank/DDBJ databases">
        <title>Primorskyibacter sp. SS33 isolated from sediments.</title>
        <authorList>
            <person name="Xunke S."/>
        </authorList>
    </citation>
    <scope>NUCLEOTIDE SEQUENCE [LARGE SCALE GENOMIC DNA]</scope>
    <source>
        <strain evidence="1 2">SS33</strain>
    </source>
</reference>
<dbReference type="Gene3D" id="3.60.15.10">
    <property type="entry name" value="Ribonuclease Z/Hydroxyacylglutathione hydrolase-like"/>
    <property type="match status" value="1"/>
</dbReference>
<dbReference type="NCBIfam" id="TIGR04122">
    <property type="entry name" value="Xnuc_lig_assoc"/>
    <property type="match status" value="1"/>
</dbReference>
<dbReference type="EC" id="3.1.-.-" evidence="1"/>
<dbReference type="EMBL" id="SNAA01000005">
    <property type="protein sequence ID" value="TDL81233.1"/>
    <property type="molecule type" value="Genomic_DNA"/>
</dbReference>
<evidence type="ECO:0000313" key="1">
    <source>
        <dbReference type="EMBL" id="TDL81233.1"/>
    </source>
</evidence>
<dbReference type="OrthoDB" id="9803916at2"/>
<name>A0A4R6AIN0_9RHOB</name>
<keyword evidence="1" id="KW-0378">Hydrolase</keyword>
<dbReference type="GO" id="GO:0016874">
    <property type="term" value="F:ligase activity"/>
    <property type="evidence" value="ECO:0007669"/>
    <property type="project" value="UniProtKB-KW"/>
</dbReference>
<protein>
    <submittedName>
        <fullName evidence="1">Ligase-associated DNA damage response exonuclease</fullName>
        <ecNumber evidence="1">3.1.-.-</ecNumber>
    </submittedName>
</protein>
<dbReference type="AlphaFoldDB" id="A0A4R6AIN0"/>
<dbReference type="GO" id="GO:0004521">
    <property type="term" value="F:RNA endonuclease activity"/>
    <property type="evidence" value="ECO:0007669"/>
    <property type="project" value="TreeGrafter"/>
</dbReference>
<dbReference type="InterPro" id="IPR026360">
    <property type="entry name" value="Xnuc_lig_assoc"/>
</dbReference>
<accession>A0A4R6AIN0</accession>
<dbReference type="Proteomes" id="UP000295701">
    <property type="component" value="Unassembled WGS sequence"/>
</dbReference>
<proteinExistence type="predicted"/>
<dbReference type="InterPro" id="IPR050698">
    <property type="entry name" value="MBL"/>
</dbReference>
<organism evidence="1 2">
    <name type="scientific">Palleronia sediminis</name>
    <dbReference type="NCBI Taxonomy" id="2547833"/>
    <lineage>
        <taxon>Bacteria</taxon>
        <taxon>Pseudomonadati</taxon>
        <taxon>Pseudomonadota</taxon>
        <taxon>Alphaproteobacteria</taxon>
        <taxon>Rhodobacterales</taxon>
        <taxon>Roseobacteraceae</taxon>
        <taxon>Palleronia</taxon>
    </lineage>
</organism>
<sequence>MADALLTFTDRGIHCPRADVYIDPWRPVDRALITHGHADHARDGMGRYLATEAAAPVMRHRLGDIVLETVPYGKTVEIGGVAFSFHPAGHVPGSAQIRVAHRGEVWVVSGDYKVAPDGFSEPFEPVRCHAFITECTFGLPVFRWEDQARVAADLNAWWRRCAGEGRAAILGAYALGKAQRVLSMLDPAIGPILTHGAVENTNKVLRAQGLTLPDTIRVTPETRGADHPGALVVAPPAALGTPWARRFGPASSGFASGWMAMRGVRRRRGADRGFVLSDHADWAGLNAAIAETGAERIFVTHGYTAIFRRWLAEQGYDAAIVETAYEGESLDTDTEAGPDAESPA</sequence>
<dbReference type="InterPro" id="IPR036866">
    <property type="entry name" value="RibonucZ/Hydroxyglut_hydro"/>
</dbReference>
<keyword evidence="1" id="KW-0436">Ligase</keyword>
<dbReference type="PANTHER" id="PTHR11203:SF49">
    <property type="entry name" value="BLL1145 PROTEIN"/>
    <property type="match status" value="1"/>
</dbReference>
<dbReference type="RefSeq" id="WP_133396176.1">
    <property type="nucleotide sequence ID" value="NZ_SNAA01000005.1"/>
</dbReference>
<keyword evidence="1" id="KW-0540">Nuclease</keyword>